<feature type="signal peptide" evidence="1">
    <location>
        <begin position="1"/>
        <end position="21"/>
    </location>
</feature>
<evidence type="ECO:0000256" key="1">
    <source>
        <dbReference type="SAM" id="SignalP"/>
    </source>
</evidence>
<accession>A0A5B0NTD7</accession>
<dbReference type="Proteomes" id="UP000325313">
    <property type="component" value="Unassembled WGS sequence"/>
</dbReference>
<evidence type="ECO:0000313" key="3">
    <source>
        <dbReference type="Proteomes" id="UP000325313"/>
    </source>
</evidence>
<reference evidence="2 3" key="1">
    <citation type="submission" date="2019-05" db="EMBL/GenBank/DDBJ databases">
        <title>Emergence of the Ug99 lineage of the wheat stem rust pathogen through somatic hybridization.</title>
        <authorList>
            <person name="Li F."/>
            <person name="Upadhyaya N.M."/>
            <person name="Sperschneider J."/>
            <person name="Matny O."/>
            <person name="Nguyen-Phuc H."/>
            <person name="Mago R."/>
            <person name="Raley C."/>
            <person name="Miller M.E."/>
            <person name="Silverstein K.A.T."/>
            <person name="Henningsen E."/>
            <person name="Hirsch C.D."/>
            <person name="Visser B."/>
            <person name="Pretorius Z.A."/>
            <person name="Steffenson B.J."/>
            <person name="Schwessinger B."/>
            <person name="Dodds P.N."/>
            <person name="Figueroa M."/>
        </authorList>
    </citation>
    <scope>NUCLEOTIDE SEQUENCE [LARGE SCALE GENOMIC DNA]</scope>
    <source>
        <strain evidence="2 3">Ug99</strain>
    </source>
</reference>
<name>A0A5B0NTD7_PUCGR</name>
<evidence type="ECO:0008006" key="4">
    <source>
        <dbReference type="Google" id="ProtNLM"/>
    </source>
</evidence>
<proteinExistence type="predicted"/>
<comment type="caution">
    <text evidence="2">The sequence shown here is derived from an EMBL/GenBank/DDBJ whole genome shotgun (WGS) entry which is preliminary data.</text>
</comment>
<feature type="chain" id="PRO_5022905262" description="Secreted protein" evidence="1">
    <location>
        <begin position="22"/>
        <end position="76"/>
    </location>
</feature>
<sequence>MITVGFSFLFFFVGGAQKTRSQKQPTLAEHGCWEFLQAKRFFPSRYPIEHANLGGGSVMDLLEDLHTETHRFKLRR</sequence>
<protein>
    <recommendedName>
        <fullName evidence="4">Secreted protein</fullName>
    </recommendedName>
</protein>
<keyword evidence="1" id="KW-0732">Signal</keyword>
<evidence type="ECO:0000313" key="2">
    <source>
        <dbReference type="EMBL" id="KAA1092173.1"/>
    </source>
</evidence>
<organism evidence="2 3">
    <name type="scientific">Puccinia graminis f. sp. tritici</name>
    <dbReference type="NCBI Taxonomy" id="56615"/>
    <lineage>
        <taxon>Eukaryota</taxon>
        <taxon>Fungi</taxon>
        <taxon>Dikarya</taxon>
        <taxon>Basidiomycota</taxon>
        <taxon>Pucciniomycotina</taxon>
        <taxon>Pucciniomycetes</taxon>
        <taxon>Pucciniales</taxon>
        <taxon>Pucciniaceae</taxon>
        <taxon>Puccinia</taxon>
    </lineage>
</organism>
<dbReference type="EMBL" id="VDEP01000377">
    <property type="protein sequence ID" value="KAA1092173.1"/>
    <property type="molecule type" value="Genomic_DNA"/>
</dbReference>
<dbReference type="AlphaFoldDB" id="A0A5B0NTD7"/>
<gene>
    <name evidence="2" type="ORF">PGTUg99_013979</name>
</gene>